<dbReference type="EMBL" id="LCPP01000039">
    <property type="protein sequence ID" value="KKU99001.1"/>
    <property type="molecule type" value="Genomic_DNA"/>
</dbReference>
<organism evidence="1 2">
    <name type="scientific">Candidatus Amesbacteria bacterium GW2011_GWA1_48_9</name>
    <dbReference type="NCBI Taxonomy" id="1618355"/>
    <lineage>
        <taxon>Bacteria</taxon>
        <taxon>Candidatus Amesiibacteriota</taxon>
    </lineage>
</organism>
<name>A0A0G1UY51_9BACT</name>
<proteinExistence type="predicted"/>
<comment type="caution">
    <text evidence="1">The sequence shown here is derived from an EMBL/GenBank/DDBJ whole genome shotgun (WGS) entry which is preliminary data.</text>
</comment>
<evidence type="ECO:0000313" key="1">
    <source>
        <dbReference type="EMBL" id="KKU99001.1"/>
    </source>
</evidence>
<protein>
    <submittedName>
        <fullName evidence="1">Uncharacterized protein</fullName>
    </submittedName>
</protein>
<reference evidence="1 2" key="1">
    <citation type="journal article" date="2015" name="Nature">
        <title>rRNA introns, odd ribosomes, and small enigmatic genomes across a large radiation of phyla.</title>
        <authorList>
            <person name="Brown C.T."/>
            <person name="Hug L.A."/>
            <person name="Thomas B.C."/>
            <person name="Sharon I."/>
            <person name="Castelle C.J."/>
            <person name="Singh A."/>
            <person name="Wilkins M.J."/>
            <person name="Williams K.H."/>
            <person name="Banfield J.F."/>
        </authorList>
    </citation>
    <scope>NUCLEOTIDE SEQUENCE [LARGE SCALE GENOMIC DNA]</scope>
</reference>
<dbReference type="AlphaFoldDB" id="A0A0G1UY51"/>
<evidence type="ECO:0000313" key="2">
    <source>
        <dbReference type="Proteomes" id="UP000034637"/>
    </source>
</evidence>
<sequence length="51" mass="5765">MRGGAEEGRLILIKTRYAWVKSVIARKPAAAQTRFWVRETKGDWGGFVENG</sequence>
<accession>A0A0G1UY51</accession>
<dbReference type="Proteomes" id="UP000034637">
    <property type="component" value="Unassembled WGS sequence"/>
</dbReference>
<gene>
    <name evidence="1" type="ORF">UY33_C0039G0005</name>
</gene>